<accession>H8FQV8</accession>
<name>H8FQV8_MAGML</name>
<dbReference type="Gene3D" id="3.20.20.70">
    <property type="entry name" value="Aldolase class I"/>
    <property type="match status" value="1"/>
</dbReference>
<dbReference type="InterPro" id="IPR013785">
    <property type="entry name" value="Aldolase_TIM"/>
</dbReference>
<dbReference type="PANTHER" id="PTHR43273">
    <property type="entry name" value="ANAEROBIC SULFATASE-MATURATING ENZYME HOMOLOG ASLB-RELATED"/>
    <property type="match status" value="1"/>
</dbReference>
<protein>
    <submittedName>
        <fullName evidence="8">Arylsulfatase regulator</fullName>
    </submittedName>
</protein>
<keyword evidence="5" id="KW-0411">Iron-sulfur</keyword>
<dbReference type="EMBL" id="CAHP01000014">
    <property type="protein sequence ID" value="CCG40746.1"/>
    <property type="molecule type" value="Genomic_DNA"/>
</dbReference>
<dbReference type="eggNOG" id="COG0641">
    <property type="taxonomic scope" value="Bacteria"/>
</dbReference>
<dbReference type="GO" id="GO:0051536">
    <property type="term" value="F:iron-sulfur cluster binding"/>
    <property type="evidence" value="ECO:0007669"/>
    <property type="project" value="UniProtKB-KW"/>
</dbReference>
<dbReference type="SFLD" id="SFLDG01072">
    <property type="entry name" value="dehydrogenase_like"/>
    <property type="match status" value="1"/>
</dbReference>
<keyword evidence="2" id="KW-0949">S-adenosyl-L-methionine</keyword>
<keyword evidence="9" id="KW-1185">Reference proteome</keyword>
<dbReference type="InterPro" id="IPR023867">
    <property type="entry name" value="Sulphatase_maturase_rSAM"/>
</dbReference>
<dbReference type="Pfam" id="PF13186">
    <property type="entry name" value="SPASM"/>
    <property type="match status" value="1"/>
</dbReference>
<dbReference type="RefSeq" id="WP_002727269.1">
    <property type="nucleotide sequence ID" value="NZ_CAHP01000014.1"/>
</dbReference>
<feature type="domain" description="Radical SAM core" evidence="7">
    <location>
        <begin position="81"/>
        <end position="307"/>
    </location>
</feature>
<keyword evidence="4" id="KW-0408">Iron</keyword>
<dbReference type="SFLD" id="SFLDG01067">
    <property type="entry name" value="SPASM/twitch_domain_containing"/>
    <property type="match status" value="1"/>
</dbReference>
<evidence type="ECO:0000256" key="4">
    <source>
        <dbReference type="ARBA" id="ARBA00023004"/>
    </source>
</evidence>
<keyword evidence="3" id="KW-0479">Metal-binding</keyword>
<evidence type="ECO:0000256" key="3">
    <source>
        <dbReference type="ARBA" id="ARBA00022723"/>
    </source>
</evidence>
<dbReference type="Proteomes" id="UP000004169">
    <property type="component" value="Unassembled WGS sequence"/>
</dbReference>
<evidence type="ECO:0000256" key="5">
    <source>
        <dbReference type="ARBA" id="ARBA00023014"/>
    </source>
</evidence>
<comment type="cofactor">
    <cofactor evidence="1">
        <name>[4Fe-4S] cluster</name>
        <dbReference type="ChEBI" id="CHEBI:49883"/>
    </cofactor>
</comment>
<dbReference type="GO" id="GO:0016491">
    <property type="term" value="F:oxidoreductase activity"/>
    <property type="evidence" value="ECO:0007669"/>
    <property type="project" value="InterPro"/>
</dbReference>
<evidence type="ECO:0000313" key="8">
    <source>
        <dbReference type="EMBL" id="CCG40746.1"/>
    </source>
</evidence>
<comment type="caution">
    <text evidence="8">The sequence shown here is derived from an EMBL/GenBank/DDBJ whole genome shotgun (WGS) entry which is preliminary data.</text>
</comment>
<proteinExistence type="inferred from homology"/>
<dbReference type="InterPro" id="IPR058240">
    <property type="entry name" value="rSAM_sf"/>
</dbReference>
<evidence type="ECO:0000256" key="1">
    <source>
        <dbReference type="ARBA" id="ARBA00001966"/>
    </source>
</evidence>
<evidence type="ECO:0000256" key="2">
    <source>
        <dbReference type="ARBA" id="ARBA00022691"/>
    </source>
</evidence>
<organism evidence="8 9">
    <name type="scientific">Magnetospirillum molischianum DSM 120</name>
    <dbReference type="NCBI Taxonomy" id="1150626"/>
    <lineage>
        <taxon>Bacteria</taxon>
        <taxon>Pseudomonadati</taxon>
        <taxon>Pseudomonadota</taxon>
        <taxon>Alphaproteobacteria</taxon>
        <taxon>Rhodospirillales</taxon>
        <taxon>Rhodospirillaceae</taxon>
        <taxon>Magnetospirillum</taxon>
    </lineage>
</organism>
<dbReference type="InterPro" id="IPR007197">
    <property type="entry name" value="rSAM"/>
</dbReference>
<evidence type="ECO:0000256" key="6">
    <source>
        <dbReference type="ARBA" id="ARBA00023601"/>
    </source>
</evidence>
<evidence type="ECO:0000259" key="7">
    <source>
        <dbReference type="PROSITE" id="PS51918"/>
    </source>
</evidence>
<dbReference type="NCBIfam" id="TIGR04085">
    <property type="entry name" value="rSAM_more_4Fe4S"/>
    <property type="match status" value="1"/>
</dbReference>
<dbReference type="SFLD" id="SFLDG01384">
    <property type="entry name" value="thioether_bond_formation_requi"/>
    <property type="match status" value="1"/>
</dbReference>
<comment type="similarity">
    <text evidence="6">Belongs to the radical SAM superfamily. Anaerobic sulfatase-maturating enzyme family.</text>
</comment>
<dbReference type="SUPFAM" id="SSF102114">
    <property type="entry name" value="Radical SAM enzymes"/>
    <property type="match status" value="1"/>
</dbReference>
<dbReference type="InterPro" id="IPR023885">
    <property type="entry name" value="4Fe4S-binding_SPASM_dom"/>
</dbReference>
<dbReference type="CDD" id="cd01335">
    <property type="entry name" value="Radical_SAM"/>
    <property type="match status" value="1"/>
</dbReference>
<reference evidence="8 9" key="1">
    <citation type="journal article" date="2012" name="J. Bacteriol.">
        <title>Draft Genome Sequence of the Purple Photosynthetic Bacterium Phaeospirillum molischianum DSM120, a Particularly Versatile Bacterium.</title>
        <authorList>
            <person name="Duquesne K."/>
            <person name="Prima V."/>
            <person name="Ji B."/>
            <person name="Rouy Z."/>
            <person name="Medigue C."/>
            <person name="Talla E."/>
            <person name="Sturgis J.N."/>
        </authorList>
    </citation>
    <scope>NUCLEOTIDE SEQUENCE [LARGE SCALE GENOMIC DNA]</scope>
    <source>
        <strain evidence="9">DSM120</strain>
    </source>
</reference>
<dbReference type="GO" id="GO:0046872">
    <property type="term" value="F:metal ion binding"/>
    <property type="evidence" value="ECO:0007669"/>
    <property type="project" value="UniProtKB-KW"/>
</dbReference>
<gene>
    <name evidence="8" type="ORF">PHAMO_210257</name>
</gene>
<dbReference type="PANTHER" id="PTHR43273:SF3">
    <property type="entry name" value="ANAEROBIC SULFATASE-MATURATING ENZYME HOMOLOG ASLB-RELATED"/>
    <property type="match status" value="1"/>
</dbReference>
<dbReference type="NCBIfam" id="TIGR04163">
    <property type="entry name" value="rSAM_cobopep"/>
    <property type="match status" value="1"/>
</dbReference>
<dbReference type="SFLD" id="SFLDG01386">
    <property type="entry name" value="main_SPASM_domain-containing"/>
    <property type="match status" value="1"/>
</dbReference>
<sequence>MSLLADAKGEAAPIGGRLPDGLEWFDIGHSDYTALIDADTAFWSLVRTDEASRVLADGELVRQWQDKRESFAEEMELLRFNLKPSAVYFNPTERCNLDCAYCYIPRDMRKSGEHMSRETLLDAMERLHAYFSSIMPPDRKPQIIFHGAEPMLNRDAMFEAIAQYGDRFRFGVQTNATLLDESAIAFLTSHGCGIGLSLDAPIEAVADRSRKRWNGDSVFASTLTAIDRLKGYAGFNVICTMNRENIDQLVPMVEFLHEREVPACMLNFVRCTQPGGRDSWVEDAVVSKAYLAALDRTHALFRETGRKLVVANFANILISILAPTARRLMCDISPCGGGRSFFALAPDGTLFPCSEFIGLPDFAGGNLFTDRIEDVLETPPFKLVTGRKVEDIAKCAVCAVRHFCGSPCPAEAFEANGGMDKIGAYCDAYLDQAKYAFRLIADGIEADYLWDGWDDGTETTFGFGGC</sequence>
<dbReference type="InterPro" id="IPR026423">
    <property type="entry name" value="rSAM_cobopep"/>
</dbReference>
<dbReference type="Pfam" id="PF04055">
    <property type="entry name" value="Radical_SAM"/>
    <property type="match status" value="1"/>
</dbReference>
<dbReference type="AlphaFoldDB" id="H8FQV8"/>
<dbReference type="SFLD" id="SFLDS00029">
    <property type="entry name" value="Radical_SAM"/>
    <property type="match status" value="1"/>
</dbReference>
<dbReference type="PROSITE" id="PS51918">
    <property type="entry name" value="RADICAL_SAM"/>
    <property type="match status" value="1"/>
</dbReference>
<evidence type="ECO:0000313" key="9">
    <source>
        <dbReference type="Proteomes" id="UP000004169"/>
    </source>
</evidence>
<dbReference type="STRING" id="1150626.PHAMO_210257"/>